<dbReference type="PRINTS" id="PR00733">
    <property type="entry name" value="GLHYDRLASE6"/>
</dbReference>
<comment type="caution">
    <text evidence="2">The sequence shown here is derived from an EMBL/GenBank/DDBJ whole genome shotgun (WGS) entry which is preliminary data.</text>
</comment>
<dbReference type="InterPro" id="IPR036434">
    <property type="entry name" value="Beta_cellobiohydrolase_sf"/>
</dbReference>
<evidence type="ECO:0000256" key="1">
    <source>
        <dbReference type="SAM" id="MobiDB-lite"/>
    </source>
</evidence>
<gene>
    <name evidence="2" type="ORF">V7S43_012626</name>
</gene>
<dbReference type="InterPro" id="IPR016288">
    <property type="entry name" value="Beta_cellobiohydrolase"/>
</dbReference>
<evidence type="ECO:0008006" key="4">
    <source>
        <dbReference type="Google" id="ProtNLM"/>
    </source>
</evidence>
<accession>A0ABD3FBA5</accession>
<protein>
    <recommendedName>
        <fullName evidence="4">Glycoside hydrolase</fullName>
    </recommendedName>
</protein>
<sequence length="442" mass="46206">MSAIDVAQSEELCSITPSSYATAKTDYPDLAFALSAIEDYSIAAWYTDRLSTTDRATMLKDITSKCSEDSRMTIVVYGIPNKDCNAGYSSGGTVSNTADYKTFLSDLTTAVGDRKVLYVVEPDAVGLLAEDGGCGSSAGYLDNLKVAVKALSANANAELYVDVGYWTLAYDSQRSKVVTVMKELATSGTLKGIAINTSNYRSTSQISELCTNFQTAMGSKSMTCIADTSRNYVAPTTTDWCNVLTAGIGAPPTSETNVSNLDYFMWIKPPGESDGTCNGGPAAGSFFETGFQKLWDQGYFANKLGKNTIAEGGSDTSSQTKGSSSQTTSTPATDDSASQTQQTTDDSASQITQQTSGSTAGEADTSSSQLTEASASEDIDSSASQTTEASASESSASQTTETTAPTATTTAPTATTAAPSATTEAPASQTSNCKVKRRFRKL</sequence>
<reference evidence="2 3" key="1">
    <citation type="submission" date="2024-09" db="EMBL/GenBank/DDBJ databases">
        <title>Genome sequencing and assembly of Phytophthora oleae, isolate VK10A, causative agent of rot of olive drupes.</title>
        <authorList>
            <person name="Conti Taguali S."/>
            <person name="Riolo M."/>
            <person name="La Spada F."/>
            <person name="Cacciola S.O."/>
            <person name="Dionisio G."/>
        </authorList>
    </citation>
    <scope>NUCLEOTIDE SEQUENCE [LARGE SCALE GENOMIC DNA]</scope>
    <source>
        <strain evidence="2 3">VK10A</strain>
    </source>
</reference>
<dbReference type="Gene3D" id="3.20.20.40">
    <property type="entry name" value="1, 4-beta cellobiohydrolase"/>
    <property type="match status" value="1"/>
</dbReference>
<feature type="region of interest" description="Disordered" evidence="1">
    <location>
        <begin position="311"/>
        <end position="442"/>
    </location>
</feature>
<name>A0ABD3FBA5_9STRA</name>
<dbReference type="SUPFAM" id="SSF51989">
    <property type="entry name" value="Glycosyl hydrolases family 6, cellulases"/>
    <property type="match status" value="1"/>
</dbReference>
<keyword evidence="3" id="KW-1185">Reference proteome</keyword>
<dbReference type="Proteomes" id="UP001632037">
    <property type="component" value="Unassembled WGS sequence"/>
</dbReference>
<dbReference type="Pfam" id="PF01341">
    <property type="entry name" value="Glyco_hydro_6"/>
    <property type="match status" value="1"/>
</dbReference>
<feature type="compositionally biased region" description="Low complexity" evidence="1">
    <location>
        <begin position="312"/>
        <end position="356"/>
    </location>
</feature>
<evidence type="ECO:0000313" key="2">
    <source>
        <dbReference type="EMBL" id="KAL3662299.1"/>
    </source>
</evidence>
<proteinExistence type="predicted"/>
<feature type="compositionally biased region" description="Low complexity" evidence="1">
    <location>
        <begin position="381"/>
        <end position="431"/>
    </location>
</feature>
<dbReference type="FunFam" id="3.20.20.40:FF:000003">
    <property type="entry name" value="Glucanase"/>
    <property type="match status" value="1"/>
</dbReference>
<dbReference type="PANTHER" id="PTHR34876">
    <property type="match status" value="1"/>
</dbReference>
<dbReference type="PANTHER" id="PTHR34876:SF4">
    <property type="entry name" value="1,4-BETA-D-GLUCAN CELLOBIOHYDROLASE C-RELATED"/>
    <property type="match status" value="1"/>
</dbReference>
<dbReference type="EMBL" id="JBIMZQ010000032">
    <property type="protein sequence ID" value="KAL3662299.1"/>
    <property type="molecule type" value="Genomic_DNA"/>
</dbReference>
<dbReference type="AlphaFoldDB" id="A0ABD3FBA5"/>
<evidence type="ECO:0000313" key="3">
    <source>
        <dbReference type="Proteomes" id="UP001632037"/>
    </source>
</evidence>
<organism evidence="2 3">
    <name type="scientific">Phytophthora oleae</name>
    <dbReference type="NCBI Taxonomy" id="2107226"/>
    <lineage>
        <taxon>Eukaryota</taxon>
        <taxon>Sar</taxon>
        <taxon>Stramenopiles</taxon>
        <taxon>Oomycota</taxon>
        <taxon>Peronosporomycetes</taxon>
        <taxon>Peronosporales</taxon>
        <taxon>Peronosporaceae</taxon>
        <taxon>Phytophthora</taxon>
    </lineage>
</organism>